<evidence type="ECO:0000256" key="1">
    <source>
        <dbReference type="ARBA" id="ARBA00006847"/>
    </source>
</evidence>
<evidence type="ECO:0000256" key="5">
    <source>
        <dbReference type="ARBA" id="ARBA00022741"/>
    </source>
</evidence>
<keyword evidence="4" id="KW-0479">Metal-binding</keyword>
<dbReference type="EMBL" id="CP121472">
    <property type="protein sequence ID" value="WPL16448.1"/>
    <property type="molecule type" value="Genomic_DNA"/>
</dbReference>
<dbReference type="SUPFAM" id="SSF52540">
    <property type="entry name" value="P-loop containing nucleoside triphosphate hydrolases"/>
    <property type="match status" value="1"/>
</dbReference>
<keyword evidence="8" id="KW-0067">ATP-binding</keyword>
<sequence length="749" mass="83036">MSMKMQFLAHARRDAKDQWHYHSLSEHLKAVANLTSAFAGLFGSSDWANAAGLWHDLGKFRPRFQRYIREAVGLDPETAHLEARPGRAPHSTAGALLAERELGLAGRVLAYVIAGHHAGLHDWDGGLSTRMAGDDARDELAESLAARPPDDSPHPLLPPADLRQVPGGKAGFALWVRMLFSCLVDADFLDTEAFMAPEQAERRTAWPELASLAPVFDQSMQALVDQAPATQVNRLRAQVLEQCRAAAELAPGVFSLTVPTGGGKTLASMAFAICHALKHDKRRVIHVIPYTSIIEQTAAVFRGIFGDAVLEHHSAADATPDAETLRSRLACENWDAPIVVTTSVQFFESLFAARTSRCRKLHNIVNSVVVLDEVQLLPPALLQPIVDAMNLLAKHYGMTLVLATATQPVLSTRRYFDRARNFDGLDDVREIIPDPDALQDQLRRVRVRLPRDWHAPVAWEALAEELGRHDSALVIVNSRRHARELFRVMPAGTLHLSALMCGAHRSRVIRAIKQRLAAGEPTRVVSTQLVEAGVDLDFPVVYRALSGLDSIGQAAGRCNREGRLDQGEVVVFIPPEPSAPGLLRTAEDACRSTLHDIKDGDPLARLRFADYFERLYYSRDLDAQSIRRLLSIDDPKELNVQFRSAAERFRLIEDEDSVPVVVLDRDAGDHDLDILLGTLRKSGPDRWLMRRLQRYIVNIPRRDALCLLDQGDVEEQVPGLFVQISDWLYDPDLGLVIDGVAPRPAQTIV</sequence>
<dbReference type="InterPro" id="IPR054712">
    <property type="entry name" value="Cas3-like_dom"/>
</dbReference>
<dbReference type="NCBIfam" id="TIGR01596">
    <property type="entry name" value="cas3_HD"/>
    <property type="match status" value="1"/>
</dbReference>
<dbReference type="InterPro" id="IPR027417">
    <property type="entry name" value="P-loop_NTPase"/>
</dbReference>
<dbReference type="Pfam" id="PF00270">
    <property type="entry name" value="DEAD"/>
    <property type="match status" value="1"/>
</dbReference>
<dbReference type="PROSITE" id="PS51643">
    <property type="entry name" value="HD_CAS3"/>
    <property type="match status" value="1"/>
</dbReference>
<dbReference type="Pfam" id="PF22590">
    <property type="entry name" value="Cas3-like_C_2"/>
    <property type="match status" value="1"/>
</dbReference>
<keyword evidence="9" id="KW-0051">Antiviral defense</keyword>
<dbReference type="InterPro" id="IPR038257">
    <property type="entry name" value="CRISPR-assoc_Cas3_HD_sf"/>
</dbReference>
<evidence type="ECO:0000313" key="13">
    <source>
        <dbReference type="Proteomes" id="UP001432180"/>
    </source>
</evidence>
<proteinExistence type="inferred from homology"/>
<feature type="domain" description="Helicase ATP-binding" evidence="10">
    <location>
        <begin position="245"/>
        <end position="425"/>
    </location>
</feature>
<dbReference type="Pfam" id="PF18019">
    <property type="entry name" value="Cas3_HD"/>
    <property type="match status" value="1"/>
</dbReference>
<dbReference type="Gene3D" id="3.40.50.300">
    <property type="entry name" value="P-loop containing nucleotide triphosphate hydrolases"/>
    <property type="match status" value="2"/>
</dbReference>
<gene>
    <name evidence="12" type="ORF">Thiowin_01402</name>
</gene>
<evidence type="ECO:0000256" key="7">
    <source>
        <dbReference type="ARBA" id="ARBA00022806"/>
    </source>
</evidence>
<keyword evidence="13" id="KW-1185">Reference proteome</keyword>
<evidence type="ECO:0000256" key="4">
    <source>
        <dbReference type="ARBA" id="ARBA00022723"/>
    </source>
</evidence>
<accession>A0ABZ0S619</accession>
<evidence type="ECO:0000259" key="10">
    <source>
        <dbReference type="PROSITE" id="PS51192"/>
    </source>
</evidence>
<dbReference type="NCBIfam" id="TIGR01587">
    <property type="entry name" value="cas3_core"/>
    <property type="match status" value="1"/>
</dbReference>
<keyword evidence="7" id="KW-0347">Helicase</keyword>
<evidence type="ECO:0000256" key="2">
    <source>
        <dbReference type="ARBA" id="ARBA00009046"/>
    </source>
</evidence>
<dbReference type="SMART" id="SM00487">
    <property type="entry name" value="DEXDc"/>
    <property type="match status" value="1"/>
</dbReference>
<comment type="similarity">
    <text evidence="2">In the central section; belongs to the CRISPR-associated helicase Cas3 family.</text>
</comment>
<dbReference type="InterPro" id="IPR006474">
    <property type="entry name" value="Helicase_Cas3_CRISPR-ass_core"/>
</dbReference>
<feature type="domain" description="HD Cas3-type" evidence="11">
    <location>
        <begin position="17"/>
        <end position="189"/>
    </location>
</feature>
<dbReference type="Gene3D" id="1.10.3210.30">
    <property type="match status" value="1"/>
</dbReference>
<keyword evidence="5" id="KW-0547">Nucleotide-binding</keyword>
<dbReference type="InterPro" id="IPR011545">
    <property type="entry name" value="DEAD/DEAH_box_helicase_dom"/>
</dbReference>
<dbReference type="PROSITE" id="PS51192">
    <property type="entry name" value="HELICASE_ATP_BIND_1"/>
    <property type="match status" value="1"/>
</dbReference>
<keyword evidence="6" id="KW-0378">Hydrolase</keyword>
<name>A0ABZ0S619_9GAMM</name>
<dbReference type="SUPFAM" id="SSF109604">
    <property type="entry name" value="HD-domain/PDEase-like"/>
    <property type="match status" value="1"/>
</dbReference>
<dbReference type="CDD" id="cd17930">
    <property type="entry name" value="DEXHc_cas3"/>
    <property type="match status" value="1"/>
</dbReference>
<dbReference type="InterPro" id="IPR014001">
    <property type="entry name" value="Helicase_ATP-bd"/>
</dbReference>
<dbReference type="InterPro" id="IPR006483">
    <property type="entry name" value="CRISPR-assoc_Cas3_HD"/>
</dbReference>
<keyword evidence="3" id="KW-0540">Nuclease</keyword>
<dbReference type="CDD" id="cd09641">
    <property type="entry name" value="Cas3''_I"/>
    <property type="match status" value="1"/>
</dbReference>
<dbReference type="Proteomes" id="UP001432180">
    <property type="component" value="Chromosome"/>
</dbReference>
<comment type="similarity">
    <text evidence="1">In the N-terminal section; belongs to the CRISPR-associated nuclease Cas3-HD family.</text>
</comment>
<organism evidence="12 13">
    <name type="scientific">Thiorhodovibrio winogradskyi</name>
    <dbReference type="NCBI Taxonomy" id="77007"/>
    <lineage>
        <taxon>Bacteria</taxon>
        <taxon>Pseudomonadati</taxon>
        <taxon>Pseudomonadota</taxon>
        <taxon>Gammaproteobacteria</taxon>
        <taxon>Chromatiales</taxon>
        <taxon>Chromatiaceae</taxon>
        <taxon>Thiorhodovibrio</taxon>
    </lineage>
</organism>
<evidence type="ECO:0000256" key="8">
    <source>
        <dbReference type="ARBA" id="ARBA00022840"/>
    </source>
</evidence>
<evidence type="ECO:0000259" key="11">
    <source>
        <dbReference type="PROSITE" id="PS51643"/>
    </source>
</evidence>
<evidence type="ECO:0000256" key="6">
    <source>
        <dbReference type="ARBA" id="ARBA00022801"/>
    </source>
</evidence>
<protein>
    <submittedName>
        <fullName evidence="12">CRISPR-associated helicase Cas3</fullName>
    </submittedName>
</protein>
<evidence type="ECO:0000256" key="3">
    <source>
        <dbReference type="ARBA" id="ARBA00022722"/>
    </source>
</evidence>
<reference evidence="12 13" key="1">
    <citation type="journal article" date="2023" name="Microorganisms">
        <title>Thiorhodovibrio frisius and Trv. litoralis spp. nov., Two Novel Members from a Clade of Fastidious Purple Sulfur Bacteria That Exhibit Unique Red-Shifted Light-Harvesting Capabilities.</title>
        <authorList>
            <person name="Methner A."/>
            <person name="Kuzyk S.B."/>
            <person name="Petersen J."/>
            <person name="Bauer S."/>
            <person name="Brinkmann H."/>
            <person name="Sichau K."/>
            <person name="Wanner G."/>
            <person name="Wolf J."/>
            <person name="Neumann-Schaal M."/>
            <person name="Henke P."/>
            <person name="Tank M."/>
            <person name="Sproer C."/>
            <person name="Bunk B."/>
            <person name="Overmann J."/>
        </authorList>
    </citation>
    <scope>NUCLEOTIDE SEQUENCE [LARGE SCALE GENOMIC DNA]</scope>
    <source>
        <strain evidence="12 13">DSM 6702</strain>
    </source>
</reference>
<evidence type="ECO:0000313" key="12">
    <source>
        <dbReference type="EMBL" id="WPL16448.1"/>
    </source>
</evidence>
<evidence type="ECO:0000256" key="9">
    <source>
        <dbReference type="ARBA" id="ARBA00023118"/>
    </source>
</evidence>